<dbReference type="InterPro" id="IPR053037">
    <property type="entry name" value="Pericyclase_pydY-like"/>
</dbReference>
<dbReference type="eggNOG" id="ENOG502S22D">
    <property type="taxonomic scope" value="Eukaryota"/>
</dbReference>
<evidence type="ECO:0000313" key="1">
    <source>
        <dbReference type="EMBL" id="EQL01065.1"/>
    </source>
</evidence>
<dbReference type="OrthoDB" id="425354at2759"/>
<gene>
    <name evidence="1" type="ORF">OCS_03218</name>
</gene>
<accession>T5A6G5</accession>
<protein>
    <submittedName>
        <fullName evidence="1">Mitochondrial phosphate carrier protein 2</fullName>
    </submittedName>
</protein>
<reference evidence="1 2" key="1">
    <citation type="journal article" date="2013" name="Chin. Sci. Bull.">
        <title>Genome survey uncovers the secrets of sex and lifestyle in caterpillar fungus.</title>
        <authorList>
            <person name="Hu X."/>
            <person name="Zhang Y."/>
            <person name="Xiao G."/>
            <person name="Zheng P."/>
            <person name="Xia Y."/>
            <person name="Zhang X."/>
            <person name="St Leger R.J."/>
            <person name="Liu X."/>
            <person name="Wang C."/>
        </authorList>
    </citation>
    <scope>NUCLEOTIDE SEQUENCE [LARGE SCALE GENOMIC DNA]</scope>
    <source>
        <strain evidence="2">Co18 / CGMCC 3.14243</strain>
        <tissue evidence="1">Fruit-body</tissue>
    </source>
</reference>
<sequence length="194" mass="20725">MSHLYPGLEGSRFSPAMAVAGARPTPHQARPELYGAFSVVDDAKGKARTGQIELYSGKFYAACTVGGLMACKKGPHAHGGDAARPGQDAAAGRLEAVREQLPGVGQDLPRRGPARHLHGLEPGGEYLGAGWLTTGDGNDDDVVFNHVVSMGNGWTATQVWGFQDVGGERRHCRNVVIEKGAQRAEFRLVYDFVE</sequence>
<proteinExistence type="predicted"/>
<dbReference type="AlphaFoldDB" id="T5A6G5"/>
<evidence type="ECO:0000313" key="2">
    <source>
        <dbReference type="Proteomes" id="UP000019374"/>
    </source>
</evidence>
<dbReference type="PANTHER" id="PTHR38115:SF1">
    <property type="entry name" value="LIPOCALIN-LIKE DOMAIN-CONTAINING PROTEIN"/>
    <property type="match status" value="1"/>
</dbReference>
<dbReference type="EMBL" id="KE652599">
    <property type="protein sequence ID" value="EQL01065.1"/>
    <property type="molecule type" value="Genomic_DNA"/>
</dbReference>
<dbReference type="Proteomes" id="UP000019374">
    <property type="component" value="Unassembled WGS sequence"/>
</dbReference>
<dbReference type="HOGENOM" id="CLU_1402850_0_0_1"/>
<organism evidence="1 2">
    <name type="scientific">Ophiocordyceps sinensis (strain Co18 / CGMCC 3.14243)</name>
    <name type="common">Yarsagumba caterpillar fungus</name>
    <name type="synonym">Hirsutella sinensis</name>
    <dbReference type="NCBI Taxonomy" id="911162"/>
    <lineage>
        <taxon>Eukaryota</taxon>
        <taxon>Fungi</taxon>
        <taxon>Dikarya</taxon>
        <taxon>Ascomycota</taxon>
        <taxon>Pezizomycotina</taxon>
        <taxon>Sordariomycetes</taxon>
        <taxon>Hypocreomycetidae</taxon>
        <taxon>Hypocreales</taxon>
        <taxon>Ophiocordycipitaceae</taxon>
        <taxon>Ophiocordyceps</taxon>
    </lineage>
</organism>
<name>T5A6G5_OPHSC</name>
<dbReference type="PANTHER" id="PTHR38115">
    <property type="entry name" value="LIPOCALIN-LIKE DOMAIN-CONTAINING PROTEIN"/>
    <property type="match status" value="1"/>
</dbReference>